<dbReference type="EMBL" id="LFJN01000011">
    <property type="protein sequence ID" value="KPI40955.1"/>
    <property type="molecule type" value="Genomic_DNA"/>
</dbReference>
<sequence>MQSSNSADQADLVVDIGSGGHANAKTIVTEVIAAILTIASLYTGVTNFCASFARAGLAAAQPIDTEAANLYSKMASVYLQRGLASVAITSLSGLTLYNMDPFDLGSETDTVPDDAAGDDSANPIILAFDSIYQESNPDDRLCCTLGENVWENYDCRMTSVALVVQSDGSTVLVPMPNLYRAWT</sequence>
<dbReference type="AlphaFoldDB" id="A0A0N1H5H4"/>
<dbReference type="GeneID" id="28731233"/>
<organism evidence="1 2">
    <name type="scientific">Cyphellophora attinorum</name>
    <dbReference type="NCBI Taxonomy" id="1664694"/>
    <lineage>
        <taxon>Eukaryota</taxon>
        <taxon>Fungi</taxon>
        <taxon>Dikarya</taxon>
        <taxon>Ascomycota</taxon>
        <taxon>Pezizomycotina</taxon>
        <taxon>Eurotiomycetes</taxon>
        <taxon>Chaetothyriomycetidae</taxon>
        <taxon>Chaetothyriales</taxon>
        <taxon>Cyphellophoraceae</taxon>
        <taxon>Cyphellophora</taxon>
    </lineage>
</organism>
<gene>
    <name evidence="1" type="ORF">AB675_10571</name>
</gene>
<evidence type="ECO:0000313" key="2">
    <source>
        <dbReference type="Proteomes" id="UP000038010"/>
    </source>
</evidence>
<evidence type="ECO:0000313" key="1">
    <source>
        <dbReference type="EMBL" id="KPI40955.1"/>
    </source>
</evidence>
<protein>
    <submittedName>
        <fullName evidence="1">Uncharacterized protein</fullName>
    </submittedName>
</protein>
<name>A0A0N1H5H4_9EURO</name>
<dbReference type="Proteomes" id="UP000038010">
    <property type="component" value="Unassembled WGS sequence"/>
</dbReference>
<dbReference type="RefSeq" id="XP_018000918.1">
    <property type="nucleotide sequence ID" value="XM_018139353.1"/>
</dbReference>
<comment type="caution">
    <text evidence="1">The sequence shown here is derived from an EMBL/GenBank/DDBJ whole genome shotgun (WGS) entry which is preliminary data.</text>
</comment>
<reference evidence="1 2" key="1">
    <citation type="submission" date="2015-06" db="EMBL/GenBank/DDBJ databases">
        <title>Draft genome of the ant-associated black yeast Phialophora attae CBS 131958.</title>
        <authorList>
            <person name="Moreno L.F."/>
            <person name="Stielow B.J."/>
            <person name="de Hoog S."/>
            <person name="Vicente V.A."/>
            <person name="Weiss V.A."/>
            <person name="de Vries M."/>
            <person name="Cruz L.M."/>
            <person name="Souza E.M."/>
        </authorList>
    </citation>
    <scope>NUCLEOTIDE SEQUENCE [LARGE SCALE GENOMIC DNA]</scope>
    <source>
        <strain evidence="1 2">CBS 131958</strain>
    </source>
</reference>
<proteinExistence type="predicted"/>
<keyword evidence="2" id="KW-1185">Reference proteome</keyword>
<accession>A0A0N1H5H4</accession>
<dbReference type="VEuPathDB" id="FungiDB:AB675_10571"/>